<dbReference type="GO" id="GO:0008658">
    <property type="term" value="F:penicillin binding"/>
    <property type="evidence" value="ECO:0007669"/>
    <property type="project" value="InterPro"/>
</dbReference>
<dbReference type="KEGG" id="tsq:D3A95_08460"/>
<dbReference type="InterPro" id="IPR012338">
    <property type="entry name" value="Beta-lactam/transpept-like"/>
</dbReference>
<dbReference type="InterPro" id="IPR050515">
    <property type="entry name" value="Beta-lactam/transpept"/>
</dbReference>
<evidence type="ECO:0000256" key="2">
    <source>
        <dbReference type="ARBA" id="ARBA00007171"/>
    </source>
</evidence>
<feature type="domain" description="Penicillin-binding protein transpeptidase" evidence="5">
    <location>
        <begin position="249"/>
        <end position="560"/>
    </location>
</feature>
<keyword evidence="4" id="KW-1133">Transmembrane helix</keyword>
<dbReference type="AlphaFoldDB" id="A0A7D6F3D7"/>
<evidence type="ECO:0000313" key="8">
    <source>
        <dbReference type="Proteomes" id="UP000261812"/>
    </source>
</evidence>
<dbReference type="InterPro" id="IPR001460">
    <property type="entry name" value="PCN-bd_Tpept"/>
</dbReference>
<dbReference type="PANTHER" id="PTHR30627:SF1">
    <property type="entry name" value="PEPTIDOGLYCAN D,D-TRANSPEPTIDASE FTSI"/>
    <property type="match status" value="1"/>
</dbReference>
<dbReference type="InterPro" id="IPR005311">
    <property type="entry name" value="PBP_dimer"/>
</dbReference>
<feature type="transmembrane region" description="Helical" evidence="4">
    <location>
        <begin position="12"/>
        <end position="36"/>
    </location>
</feature>
<dbReference type="SUPFAM" id="SSF56519">
    <property type="entry name" value="Penicillin binding protein dimerisation domain"/>
    <property type="match status" value="1"/>
</dbReference>
<dbReference type="GO" id="GO:0071555">
    <property type="term" value="P:cell wall organization"/>
    <property type="evidence" value="ECO:0007669"/>
    <property type="project" value="TreeGrafter"/>
</dbReference>
<evidence type="ECO:0000256" key="3">
    <source>
        <dbReference type="ARBA" id="ARBA00023136"/>
    </source>
</evidence>
<keyword evidence="8" id="KW-1185">Reference proteome</keyword>
<name>A0A7D6F3D7_9CYAN</name>
<dbReference type="Pfam" id="PF03717">
    <property type="entry name" value="PBP_dimer"/>
    <property type="match status" value="1"/>
</dbReference>
<dbReference type="Pfam" id="PF00905">
    <property type="entry name" value="Transpeptidase"/>
    <property type="match status" value="1"/>
</dbReference>
<dbReference type="Gene3D" id="3.40.710.10">
    <property type="entry name" value="DD-peptidase/beta-lactamase superfamily"/>
    <property type="match status" value="1"/>
</dbReference>
<accession>A0A7D6F3D7</accession>
<dbReference type="Proteomes" id="UP000261812">
    <property type="component" value="Chromosome"/>
</dbReference>
<proteinExistence type="inferred from homology"/>
<dbReference type="Gene3D" id="3.90.1310.10">
    <property type="entry name" value="Penicillin-binding protein 2a (Domain 2)"/>
    <property type="match status" value="1"/>
</dbReference>
<protein>
    <submittedName>
        <fullName evidence="7">Penicillin-binding protein 2</fullName>
    </submittedName>
</protein>
<dbReference type="InterPro" id="IPR036138">
    <property type="entry name" value="PBP_dimer_sf"/>
</dbReference>
<dbReference type="EMBL" id="CP032152">
    <property type="protein sequence ID" value="QLL29280.1"/>
    <property type="molecule type" value="Genomic_DNA"/>
</dbReference>
<evidence type="ECO:0000313" key="7">
    <source>
        <dbReference type="EMBL" id="QLL29280.1"/>
    </source>
</evidence>
<evidence type="ECO:0000259" key="6">
    <source>
        <dbReference type="Pfam" id="PF03717"/>
    </source>
</evidence>
<keyword evidence="3 4" id="KW-0472">Membrane</keyword>
<evidence type="ECO:0000256" key="4">
    <source>
        <dbReference type="SAM" id="Phobius"/>
    </source>
</evidence>
<sequence>MTTARPQNQSLPPLRVGLIFGFLLMVMGGVVARLVYLQVVQGETLAARAQQQQRRYTPPTLARYPITDRRETVVALDRPVFTLFAHPIQFKVERSAIARDLAPLLKQSPEQLLAKFSTYPTGVPIAYDIDEETAAKIRALNYDGLELNQAWQRIYPQQELMAGIVGYVDREHQGQAGIEFSQNQFLQVRGNRQLLSMNALGQWLPALAPADPRTLSQGYHVRLTIDSRLQQTARQALQQQLRKFNAKRGTVIVLEVKTGALRALVSEPAYDPNHYYRADPALFRNWAVSDLYEPGSTFKPINTAIALELNAITPDTVLPDEGRITVGGWPIQNSDFSQRGGRGALNIAQILAYSSNVAMVHMMNRIPARHYYRYLHRLGLTEKVGSDLPFETAAQLKPPEQFINYPIEPATTAFGQGFSLTPLHLAQLLGAIANGGELITPHVIDGLYDENGQLQKRLEQRPPRRVFSQRTSQAVVKMLGEVVRFGTGKPAQIPGYRLGGKTGTAQKAIGGTYSNLRITSFVAVFPLEQPQYVILAVVDEPKGDDAYGSTVAIPIVRAVTESLITIEGIPPSHPEELRRVAAPASVSQ</sequence>
<evidence type="ECO:0000256" key="1">
    <source>
        <dbReference type="ARBA" id="ARBA00004370"/>
    </source>
</evidence>
<organism evidence="7 8">
    <name type="scientific">Thermosynechococcus sichuanensis E542</name>
    <dbReference type="NCBI Taxonomy" id="2016101"/>
    <lineage>
        <taxon>Bacteria</taxon>
        <taxon>Bacillati</taxon>
        <taxon>Cyanobacteriota</taxon>
        <taxon>Cyanophyceae</taxon>
        <taxon>Acaryochloridales</taxon>
        <taxon>Thermosynechococcaceae</taxon>
        <taxon>Thermosynechococcus</taxon>
        <taxon>Thermosynechococcus sichuanensis</taxon>
    </lineage>
</organism>
<reference evidence="8" key="1">
    <citation type="submission" date="2018-09" db="EMBL/GenBank/DDBJ databases">
        <title>Complete genome sequence of thermophilic cyanobacteria strain Thermosynechococcus elongatus PKUAC-SCTE542.</title>
        <authorList>
            <person name="Liang Y."/>
            <person name="Tang J."/>
            <person name="Daroch M."/>
        </authorList>
    </citation>
    <scope>NUCLEOTIDE SEQUENCE [LARGE SCALE GENOMIC DNA]</scope>
    <source>
        <strain evidence="8">E542</strain>
    </source>
</reference>
<dbReference type="RefSeq" id="WP_181494607.1">
    <property type="nucleotide sequence ID" value="NZ_CP032152.1"/>
</dbReference>
<dbReference type="SUPFAM" id="SSF56601">
    <property type="entry name" value="beta-lactamase/transpeptidase-like"/>
    <property type="match status" value="1"/>
</dbReference>
<dbReference type="GO" id="GO:0005886">
    <property type="term" value="C:plasma membrane"/>
    <property type="evidence" value="ECO:0007669"/>
    <property type="project" value="TreeGrafter"/>
</dbReference>
<comment type="similarity">
    <text evidence="2">Belongs to the transpeptidase family.</text>
</comment>
<comment type="subcellular location">
    <subcellularLocation>
        <location evidence="1">Membrane</location>
    </subcellularLocation>
</comment>
<feature type="domain" description="Penicillin-binding protein dimerisation" evidence="6">
    <location>
        <begin position="65"/>
        <end position="173"/>
    </location>
</feature>
<gene>
    <name evidence="7" type="ORF">D3A95_08460</name>
</gene>
<evidence type="ECO:0000259" key="5">
    <source>
        <dbReference type="Pfam" id="PF00905"/>
    </source>
</evidence>
<keyword evidence="4" id="KW-0812">Transmembrane</keyword>
<dbReference type="PANTHER" id="PTHR30627">
    <property type="entry name" value="PEPTIDOGLYCAN D,D-TRANSPEPTIDASE"/>
    <property type="match status" value="1"/>
</dbReference>